<dbReference type="AlphaFoldDB" id="A0A858R376"/>
<dbReference type="KEGG" id="acru:HHL28_00775"/>
<dbReference type="Proteomes" id="UP000501891">
    <property type="component" value="Chromosome"/>
</dbReference>
<keyword evidence="2" id="KW-1185">Reference proteome</keyword>
<sequence>MIYHYTAAPGLLGILGGGSLRATNIAFLNDSAEYYLSLERIQSALDRFARAEGGGLGAFLDGMGQRLREATHRIPEVYVVSFSRAADLLSQWRGYGEVESGYAVGFDIRALTEGLRQAGALLVPCVYEAEAQDAFADDLVRTVADLWCRASGGSTDGDGAAALLDEAFGRLAWFAALFKHPGFAEEQEWRLVSLLAPDQADRLEFIARETCVATYLPVPFPKQAVREIWVGPSRHQHLSLPAIDALLRKAGYPADTALHRSEVPFRLV</sequence>
<organism evidence="1 2">
    <name type="scientific">Aerophototrophica crusticola</name>
    <dbReference type="NCBI Taxonomy" id="1709002"/>
    <lineage>
        <taxon>Bacteria</taxon>
        <taxon>Pseudomonadati</taxon>
        <taxon>Pseudomonadota</taxon>
        <taxon>Alphaproteobacteria</taxon>
        <taxon>Rhodospirillales</taxon>
        <taxon>Rhodospirillaceae</taxon>
        <taxon>Aerophototrophica</taxon>
    </lineage>
</organism>
<reference evidence="1" key="1">
    <citation type="submission" date="2020-04" db="EMBL/GenBank/DDBJ databases">
        <title>A desert anoxygenic phototrophic bacterium fixes CO2 using RubisCO under aerobic conditions.</title>
        <authorList>
            <person name="Tang K."/>
        </authorList>
    </citation>
    <scope>NUCLEOTIDE SEQUENCE [LARGE SCALE GENOMIC DNA]</scope>
    <source>
        <strain evidence="1">MIMtkB3</strain>
    </source>
</reference>
<evidence type="ECO:0000313" key="1">
    <source>
        <dbReference type="EMBL" id="QJE71838.1"/>
    </source>
</evidence>
<proteinExistence type="predicted"/>
<name>A0A858R376_9PROT</name>
<accession>A0A858R376</accession>
<protein>
    <submittedName>
        <fullName evidence="1">DUF2971 domain-containing protein</fullName>
    </submittedName>
</protein>
<evidence type="ECO:0000313" key="2">
    <source>
        <dbReference type="Proteomes" id="UP000501891"/>
    </source>
</evidence>
<dbReference type="InterPro" id="IPR021352">
    <property type="entry name" value="DUF2971"/>
</dbReference>
<gene>
    <name evidence="1" type="ORF">HHL28_00775</name>
</gene>
<dbReference type="Pfam" id="PF11185">
    <property type="entry name" value="DUF2971"/>
    <property type="match status" value="1"/>
</dbReference>
<dbReference type="EMBL" id="CP051775">
    <property type="protein sequence ID" value="QJE71838.1"/>
    <property type="molecule type" value="Genomic_DNA"/>
</dbReference>